<gene>
    <name evidence="2" type="ORF">ACFO6S_03405</name>
</gene>
<sequence>MTHPSDFANWDDFLESQGLDFRLAHLELTRACGTDFLDFICAFDGKWGMHNAVPTDVQRAVIAEATALMTPLLEIADSDRRRIAIAQQFGGYVSDLGTSRATDWHVRCGGRVPETADDSTVEAAFRILARDFLGFRLLGTTHISAVLDGHPVAKSLFSRFTDDEPLGRLFEEAVAGSAATGPEALMNAECPRWAALFPLWSDGNHSTLQFHTIPGDILNSAVVTKYATIDVVEAVQESTIALLDLARCLSAGETVTATTYVGLAGLRLEDEVQEIGFERIRLRRSTPLDPGCLNGTSQVWTIAEIDTALRCLDNKVQESSRPGDPPSFAFVERSAEHTEIIEAHHKFLASQLERLRFSVLLSSGVEDALATTATFSTTANPMTGTATPARSTRPHNSSAHELSREIADSLSTWLPRVMAMPEHLSLPMRRLLRAAAERDDPVDSLVDAVVCWEGLFGANPEIKFQVTGAMSVLLEPSDMEKRQSLYKVLGDIYGRRSQVVHGSVEVGARKFTQTDAAEQAQQTVSLGIAAFRAVLESPHLTDESESRLRSRRILLGF</sequence>
<dbReference type="RefSeq" id="WP_378414185.1">
    <property type="nucleotide sequence ID" value="NZ_JBHSFO010000002.1"/>
</dbReference>
<proteinExistence type="predicted"/>
<evidence type="ECO:0008006" key="4">
    <source>
        <dbReference type="Google" id="ProtNLM"/>
    </source>
</evidence>
<comment type="caution">
    <text evidence="2">The sequence shown here is derived from an EMBL/GenBank/DDBJ whole genome shotgun (WGS) entry which is preliminary data.</text>
</comment>
<name>A0ABV9FND3_9NOCA</name>
<dbReference type="Proteomes" id="UP001595914">
    <property type="component" value="Unassembled WGS sequence"/>
</dbReference>
<evidence type="ECO:0000256" key="1">
    <source>
        <dbReference type="SAM" id="MobiDB-lite"/>
    </source>
</evidence>
<keyword evidence="3" id="KW-1185">Reference proteome</keyword>
<protein>
    <recommendedName>
        <fullName evidence="4">Apea-like HEPN domain-containing protein</fullName>
    </recommendedName>
</protein>
<feature type="region of interest" description="Disordered" evidence="1">
    <location>
        <begin position="379"/>
        <end position="402"/>
    </location>
</feature>
<evidence type="ECO:0000313" key="2">
    <source>
        <dbReference type="EMBL" id="MFC4602734.1"/>
    </source>
</evidence>
<accession>A0ABV9FND3</accession>
<evidence type="ECO:0000313" key="3">
    <source>
        <dbReference type="Proteomes" id="UP001595914"/>
    </source>
</evidence>
<dbReference type="EMBL" id="JBHSFO010000002">
    <property type="protein sequence ID" value="MFC4602734.1"/>
    <property type="molecule type" value="Genomic_DNA"/>
</dbReference>
<feature type="compositionally biased region" description="Polar residues" evidence="1">
    <location>
        <begin position="380"/>
        <end position="400"/>
    </location>
</feature>
<reference evidence="3" key="1">
    <citation type="journal article" date="2019" name="Int. J. Syst. Evol. Microbiol.">
        <title>The Global Catalogue of Microorganisms (GCM) 10K type strain sequencing project: providing services to taxonomists for standard genome sequencing and annotation.</title>
        <authorList>
            <consortium name="The Broad Institute Genomics Platform"/>
            <consortium name="The Broad Institute Genome Sequencing Center for Infectious Disease"/>
            <person name="Wu L."/>
            <person name="Ma J."/>
        </authorList>
    </citation>
    <scope>NUCLEOTIDE SEQUENCE [LARGE SCALE GENOMIC DNA]</scope>
    <source>
        <strain evidence="3">CCUG 54520</strain>
    </source>
</reference>
<organism evidence="2 3">
    <name type="scientific">Rhodococcus kronopolitis</name>
    <dbReference type="NCBI Taxonomy" id="1460226"/>
    <lineage>
        <taxon>Bacteria</taxon>
        <taxon>Bacillati</taxon>
        <taxon>Actinomycetota</taxon>
        <taxon>Actinomycetes</taxon>
        <taxon>Mycobacteriales</taxon>
        <taxon>Nocardiaceae</taxon>
        <taxon>Rhodococcus</taxon>
    </lineage>
</organism>